<dbReference type="CDD" id="cd04659">
    <property type="entry name" value="Piwi_piwi-like_ProArk"/>
    <property type="match status" value="1"/>
</dbReference>
<keyword evidence="5" id="KW-1185">Reference proteome</keyword>
<organism evidence="4 5">
    <name type="scientific">Roseovarius rhodophyticola</name>
    <dbReference type="NCBI Taxonomy" id="3080827"/>
    <lineage>
        <taxon>Bacteria</taxon>
        <taxon>Pseudomonadati</taxon>
        <taxon>Pseudomonadota</taxon>
        <taxon>Alphaproteobacteria</taxon>
        <taxon>Rhodobacterales</taxon>
        <taxon>Roseobacteraceae</taxon>
        <taxon>Roseovarius</taxon>
    </lineage>
</organism>
<proteinExistence type="inferred from homology"/>
<accession>A0ABZ2TJ89</accession>
<sequence>MSVDYSKSKLPPFSLLGEPNLSFDTDDSSLDVNPLRGLDRFGPHSSDVFPNFTPNVRLATMGPQSGWAQMRGLVSTLRSHQAPADRKDYVPAFGGFEKVFGVPLVAADKNAHIKWNDELYSTGPDQPPHLQLLNAMREGMDQLSLVRDQFDVLLVHLPEMWRSAFFAEGFNAHDELKALGAASGIPTQVINDRSFSFSYKASLAWRLSIALYVKAGGIPWKLGPLQGVPEHTAYIGLAYSLRSGAEGTKFVTCCSQVFDADGGGMQFVAFEARDPVQETPDIRRNPYLSRSDMRAVMARSLSLYQSRNGGSLPRRLVVHKTTAFKQDEIEGALDATSAISEVECVEINRSSPWRSVWLTENKGSGAPSRPDGYPVPRGTTLVQSGCSALVWVAGNAPDASLERNYYQGKKSIPKPLKIVRHTGSGPLECTALEALALTKMDWNNDALYDPVPVTIRYSQTLAQTIANVPTLPGREYPYRLFM</sequence>
<dbReference type="InterPro" id="IPR036397">
    <property type="entry name" value="RNaseH_sf"/>
</dbReference>
<evidence type="ECO:0000259" key="3">
    <source>
        <dbReference type="SMART" id="SM00950"/>
    </source>
</evidence>
<dbReference type="InterPro" id="IPR012337">
    <property type="entry name" value="RNaseH-like_sf"/>
</dbReference>
<dbReference type="Gene3D" id="3.30.420.10">
    <property type="entry name" value="Ribonuclease H-like superfamily/Ribonuclease H"/>
    <property type="match status" value="1"/>
</dbReference>
<dbReference type="InterPro" id="IPR003165">
    <property type="entry name" value="Piwi"/>
</dbReference>
<dbReference type="EMBL" id="CP146606">
    <property type="protein sequence ID" value="WYK17848.1"/>
    <property type="molecule type" value="Genomic_DNA"/>
</dbReference>
<name>A0ABZ2TJ89_9RHOB</name>
<comment type="similarity">
    <text evidence="1">Belongs to the argonaute family. Long pAgo subfamily.</text>
</comment>
<evidence type="ECO:0000256" key="1">
    <source>
        <dbReference type="ARBA" id="ARBA00035012"/>
    </source>
</evidence>
<dbReference type="Gene3D" id="3.40.50.2300">
    <property type="match status" value="1"/>
</dbReference>
<dbReference type="RefSeq" id="WP_317054534.1">
    <property type="nucleotide sequence ID" value="NZ_CP146606.1"/>
</dbReference>
<reference evidence="4 5" key="1">
    <citation type="submission" date="2024-02" db="EMBL/GenBank/DDBJ databases">
        <title>Roseovarius strain W115 nov., isolated from a marine algae.</title>
        <authorList>
            <person name="Lee M.W."/>
            <person name="Lee J.K."/>
            <person name="Kim J.M."/>
            <person name="Choi D.G."/>
            <person name="Baek J.H."/>
            <person name="Bayburt H."/>
            <person name="Jung J.J."/>
            <person name="Han D.M."/>
            <person name="Jeon C.O."/>
        </authorList>
    </citation>
    <scope>NUCLEOTIDE SEQUENCE [LARGE SCALE GENOMIC DNA]</scope>
    <source>
        <strain evidence="4 5">W115</strain>
    </source>
</reference>
<dbReference type="SUPFAM" id="SSF53098">
    <property type="entry name" value="Ribonuclease H-like"/>
    <property type="match status" value="1"/>
</dbReference>
<gene>
    <name evidence="4" type="ORF">RZS32_015855</name>
</gene>
<evidence type="ECO:0000313" key="5">
    <source>
        <dbReference type="Proteomes" id="UP001281305"/>
    </source>
</evidence>
<dbReference type="Proteomes" id="UP001281305">
    <property type="component" value="Chromosome"/>
</dbReference>
<protein>
    <recommendedName>
        <fullName evidence="2">Protein argonaute</fullName>
    </recommendedName>
</protein>
<dbReference type="SMART" id="SM00950">
    <property type="entry name" value="Piwi"/>
    <property type="match status" value="1"/>
</dbReference>
<evidence type="ECO:0000256" key="2">
    <source>
        <dbReference type="ARBA" id="ARBA00035032"/>
    </source>
</evidence>
<feature type="domain" description="Piwi" evidence="3">
    <location>
        <begin position="165"/>
        <end position="469"/>
    </location>
</feature>
<evidence type="ECO:0000313" key="4">
    <source>
        <dbReference type="EMBL" id="WYK17848.1"/>
    </source>
</evidence>